<dbReference type="GeneID" id="107982043"/>
<dbReference type="RefSeq" id="XP_016844694.1">
    <property type="nucleotide sequence ID" value="XM_016989205.1"/>
</dbReference>
<organism evidence="4 5">
    <name type="scientific">Nasonia vitripennis</name>
    <name type="common">Parasitic wasp</name>
    <dbReference type="NCBI Taxonomy" id="7425"/>
    <lineage>
        <taxon>Eukaryota</taxon>
        <taxon>Metazoa</taxon>
        <taxon>Ecdysozoa</taxon>
        <taxon>Arthropoda</taxon>
        <taxon>Hexapoda</taxon>
        <taxon>Insecta</taxon>
        <taxon>Pterygota</taxon>
        <taxon>Neoptera</taxon>
        <taxon>Endopterygota</taxon>
        <taxon>Hymenoptera</taxon>
        <taxon>Apocrita</taxon>
        <taxon>Proctotrupomorpha</taxon>
        <taxon>Chalcidoidea</taxon>
        <taxon>Pteromalidae</taxon>
        <taxon>Pteromalinae</taxon>
        <taxon>Nasonia</taxon>
    </lineage>
</organism>
<dbReference type="KEGG" id="nvi:107982043"/>
<reference evidence="4" key="1">
    <citation type="submission" date="2021-01" db="UniProtKB">
        <authorList>
            <consortium name="EnsemblMetazoa"/>
        </authorList>
    </citation>
    <scope>IDENTIFICATION</scope>
</reference>
<dbReference type="Proteomes" id="UP000002358">
    <property type="component" value="Chromosome 5"/>
</dbReference>
<dbReference type="Pfam" id="PF13359">
    <property type="entry name" value="DDE_Tnp_4"/>
    <property type="match status" value="1"/>
</dbReference>
<protein>
    <recommendedName>
        <fullName evidence="3">DDE Tnp4 domain-containing protein</fullName>
    </recommendedName>
</protein>
<evidence type="ECO:0000313" key="5">
    <source>
        <dbReference type="Proteomes" id="UP000002358"/>
    </source>
</evidence>
<feature type="domain" description="DDE Tnp4" evidence="3">
    <location>
        <begin position="146"/>
        <end position="301"/>
    </location>
</feature>
<sequence>MDNNLYQYILGIYEDEEVERRRQQFQLLKLERQMLRDTSNVFTMCPNHFRKYYRFTPEVALRLIRDIEHDLIGARNSAIQPHIQVLSVIRFLAESSYQKDFCQDFMHPISQPSASRFIPKVINAINNLLAEYFRRTIRVPGIIGLIDCFVICITRPSQNEEAFYHYRHGHGLIAQIIVDSNYNILNIRICPGINNDRYVWQFSHAREYVESLRNDQPQNNYYILGDSGYTPSPVLLTPILDAAEGTPEAAYTYYHVRTRCRVEQTIGMFTNIWRVIKRTRKLMYEPQKFAEIVNACAILYNYRRRHGIVDDPVLRVAPRNRPVRNRNMDHPAGIAKRNRIIQEYYR</sequence>
<proteinExistence type="predicted"/>
<evidence type="ECO:0000313" key="4">
    <source>
        <dbReference type="EnsemblMetazoa" id="XP_016844694"/>
    </source>
</evidence>
<dbReference type="EnsemblMetazoa" id="XM_016989205">
    <property type="protein sequence ID" value="XP_016844694"/>
    <property type="gene ID" value="LOC107982043"/>
</dbReference>
<comment type="cofactor">
    <cofactor evidence="1">
        <name>a divalent metal cation</name>
        <dbReference type="ChEBI" id="CHEBI:60240"/>
    </cofactor>
</comment>
<accession>A0A7M7J3Z3</accession>
<dbReference type="OrthoDB" id="6581538at2759"/>
<dbReference type="InterPro" id="IPR027806">
    <property type="entry name" value="HARBI1_dom"/>
</dbReference>
<keyword evidence="5" id="KW-1185">Reference proteome</keyword>
<evidence type="ECO:0000259" key="3">
    <source>
        <dbReference type="Pfam" id="PF13359"/>
    </source>
</evidence>
<dbReference type="GO" id="GO:0046872">
    <property type="term" value="F:metal ion binding"/>
    <property type="evidence" value="ECO:0007669"/>
    <property type="project" value="UniProtKB-KW"/>
</dbReference>
<dbReference type="AlphaFoldDB" id="A0A7M7J3Z3"/>
<evidence type="ECO:0000256" key="1">
    <source>
        <dbReference type="ARBA" id="ARBA00001968"/>
    </source>
</evidence>
<keyword evidence="2" id="KW-0479">Metal-binding</keyword>
<dbReference type="InParanoid" id="A0A7M7J3Z3"/>
<evidence type="ECO:0000256" key="2">
    <source>
        <dbReference type="ARBA" id="ARBA00022723"/>
    </source>
</evidence>
<name>A0A7M7J3Z3_NASVI</name>